<evidence type="ECO:0000259" key="5">
    <source>
        <dbReference type="Pfam" id="PF02782"/>
    </source>
</evidence>
<dbReference type="GO" id="GO:0016301">
    <property type="term" value="F:kinase activity"/>
    <property type="evidence" value="ECO:0007669"/>
    <property type="project" value="UniProtKB-KW"/>
</dbReference>
<evidence type="ECO:0000313" key="6">
    <source>
        <dbReference type="EMBL" id="GHC63368.1"/>
    </source>
</evidence>
<dbReference type="Pfam" id="PF00370">
    <property type="entry name" value="FGGY_N"/>
    <property type="match status" value="1"/>
</dbReference>
<proteinExistence type="inferred from homology"/>
<dbReference type="InterPro" id="IPR050406">
    <property type="entry name" value="FGGY_Carb_Kinase"/>
</dbReference>
<organism evidence="6 7">
    <name type="scientific">Roseibacillus persicicus</name>
    <dbReference type="NCBI Taxonomy" id="454148"/>
    <lineage>
        <taxon>Bacteria</taxon>
        <taxon>Pseudomonadati</taxon>
        <taxon>Verrucomicrobiota</taxon>
        <taxon>Verrucomicrobiia</taxon>
        <taxon>Verrucomicrobiales</taxon>
        <taxon>Verrucomicrobiaceae</taxon>
        <taxon>Roseibacillus</taxon>
    </lineage>
</organism>
<evidence type="ECO:0000256" key="2">
    <source>
        <dbReference type="ARBA" id="ARBA00022679"/>
    </source>
</evidence>
<evidence type="ECO:0000256" key="3">
    <source>
        <dbReference type="ARBA" id="ARBA00022777"/>
    </source>
</evidence>
<keyword evidence="7" id="KW-1185">Reference proteome</keyword>
<comment type="similarity">
    <text evidence="1">Belongs to the FGGY kinase family.</text>
</comment>
<dbReference type="Proteomes" id="UP000644507">
    <property type="component" value="Unassembled WGS sequence"/>
</dbReference>
<feature type="domain" description="Carbohydrate kinase FGGY C-terminal" evidence="5">
    <location>
        <begin position="323"/>
        <end position="438"/>
    </location>
</feature>
<dbReference type="EMBL" id="BMXI01000016">
    <property type="protein sequence ID" value="GHC63368.1"/>
    <property type="molecule type" value="Genomic_DNA"/>
</dbReference>
<accession>A0A918TTX1</accession>
<gene>
    <name evidence="6" type="ORF">GCM10007100_33690</name>
</gene>
<keyword evidence="2" id="KW-0808">Transferase</keyword>
<dbReference type="Pfam" id="PF02782">
    <property type="entry name" value="FGGY_C"/>
    <property type="match status" value="1"/>
</dbReference>
<dbReference type="InterPro" id="IPR043129">
    <property type="entry name" value="ATPase_NBD"/>
</dbReference>
<dbReference type="RefSeq" id="WP_189572617.1">
    <property type="nucleotide sequence ID" value="NZ_BMXI01000016.1"/>
</dbReference>
<comment type="caution">
    <text evidence="6">The sequence shown here is derived from an EMBL/GenBank/DDBJ whole genome shotgun (WGS) entry which is preliminary data.</text>
</comment>
<dbReference type="PANTHER" id="PTHR43095">
    <property type="entry name" value="SUGAR KINASE"/>
    <property type="match status" value="1"/>
</dbReference>
<dbReference type="InterPro" id="IPR018485">
    <property type="entry name" value="FGGY_C"/>
</dbReference>
<evidence type="ECO:0000313" key="7">
    <source>
        <dbReference type="Proteomes" id="UP000644507"/>
    </source>
</evidence>
<dbReference type="InterPro" id="IPR000577">
    <property type="entry name" value="Carb_kinase_FGGY"/>
</dbReference>
<keyword evidence="3" id="KW-0418">Kinase</keyword>
<sequence length="496" mass="52870">MFFLGIDSNVHRTVVVALDLELAAVVAEGSADHQCLAGAPSGVREQDPASWISALDSAVRQCLSRLGPGRDRVAGIGVSAQSHGVVTLDSDNRIIRPAKLAGDSSMWRESEEISQAFGGPPGMIELTGNVIASDGAPAFLHWLKKNEPQHYQRLATVLMPHDFLNYWLTSSKRMEFGDASACGLMDVRSRSWSEPLFNLIDPRLLERMPPLCSSRGAQGPLRHDLAASWGLTGEILVSAGGGLSMMEAIGAGNVSAGGVTVRLGQEGRVSGVSAEPIIDPRGEVNCFCDSTDQWMPTVATMAATDPLEMISSTFGWTSAQLEAAVSAAPCGAEGLVFLPPVESGDYTVPTRFLHGITRENYTATNLARSAAEGVALEFGHSLERIAELGFEPKHVHVAGDWSRSQVWRQLVANVLGLPVAAVKGGDGAALGAALQSAVTFFAESGEDLTYQEIAAYAAEPAEGSRCEPNLEEHERYREVLSRRQFLSESLRGSALS</sequence>
<protein>
    <submittedName>
        <fullName evidence="6">Xylulokinase</fullName>
    </submittedName>
</protein>
<feature type="domain" description="Carbohydrate kinase FGGY N-terminal" evidence="4">
    <location>
        <begin position="4"/>
        <end position="250"/>
    </location>
</feature>
<dbReference type="PANTHER" id="PTHR43095:SF5">
    <property type="entry name" value="XYLULOSE KINASE"/>
    <property type="match status" value="1"/>
</dbReference>
<dbReference type="InterPro" id="IPR018484">
    <property type="entry name" value="FGGY_N"/>
</dbReference>
<dbReference type="SUPFAM" id="SSF53067">
    <property type="entry name" value="Actin-like ATPase domain"/>
    <property type="match status" value="2"/>
</dbReference>
<evidence type="ECO:0000259" key="4">
    <source>
        <dbReference type="Pfam" id="PF00370"/>
    </source>
</evidence>
<evidence type="ECO:0000256" key="1">
    <source>
        <dbReference type="ARBA" id="ARBA00009156"/>
    </source>
</evidence>
<dbReference type="AlphaFoldDB" id="A0A918TTX1"/>
<reference evidence="6" key="2">
    <citation type="submission" date="2020-09" db="EMBL/GenBank/DDBJ databases">
        <authorList>
            <person name="Sun Q."/>
            <person name="Kim S."/>
        </authorList>
    </citation>
    <scope>NUCLEOTIDE SEQUENCE</scope>
    <source>
        <strain evidence="6">KCTC 12988</strain>
    </source>
</reference>
<dbReference type="GO" id="GO:0005975">
    <property type="term" value="P:carbohydrate metabolic process"/>
    <property type="evidence" value="ECO:0007669"/>
    <property type="project" value="InterPro"/>
</dbReference>
<dbReference type="PIRSF" id="PIRSF000538">
    <property type="entry name" value="GlpK"/>
    <property type="match status" value="1"/>
</dbReference>
<dbReference type="Gene3D" id="3.30.420.40">
    <property type="match status" value="2"/>
</dbReference>
<reference evidence="6" key="1">
    <citation type="journal article" date="2014" name="Int. J. Syst. Evol. Microbiol.">
        <title>Complete genome sequence of Corynebacterium casei LMG S-19264T (=DSM 44701T), isolated from a smear-ripened cheese.</title>
        <authorList>
            <consortium name="US DOE Joint Genome Institute (JGI-PGF)"/>
            <person name="Walter F."/>
            <person name="Albersmeier A."/>
            <person name="Kalinowski J."/>
            <person name="Ruckert C."/>
        </authorList>
    </citation>
    <scope>NUCLEOTIDE SEQUENCE</scope>
    <source>
        <strain evidence="6">KCTC 12988</strain>
    </source>
</reference>
<name>A0A918TTX1_9BACT</name>